<evidence type="ECO:0008006" key="4">
    <source>
        <dbReference type="Google" id="ProtNLM"/>
    </source>
</evidence>
<dbReference type="OrthoDB" id="9958581at2"/>
<dbReference type="EMBL" id="MDEO01000036">
    <property type="protein sequence ID" value="OCX13242.1"/>
    <property type="molecule type" value="Genomic_DNA"/>
</dbReference>
<evidence type="ECO:0000256" key="1">
    <source>
        <dbReference type="SAM" id="SignalP"/>
    </source>
</evidence>
<keyword evidence="3" id="KW-1185">Reference proteome</keyword>
<accession>A0A1C2DEP8</accession>
<organism evidence="2 3">
    <name type="scientific">Mesorhizobium hungaricum</name>
    <dbReference type="NCBI Taxonomy" id="1566387"/>
    <lineage>
        <taxon>Bacteria</taxon>
        <taxon>Pseudomonadati</taxon>
        <taxon>Pseudomonadota</taxon>
        <taxon>Alphaproteobacteria</taxon>
        <taxon>Hyphomicrobiales</taxon>
        <taxon>Phyllobacteriaceae</taxon>
        <taxon>Mesorhizobium</taxon>
    </lineage>
</organism>
<evidence type="ECO:0000313" key="3">
    <source>
        <dbReference type="Proteomes" id="UP000094412"/>
    </source>
</evidence>
<dbReference type="RefSeq" id="WP_024923121.1">
    <property type="nucleotide sequence ID" value="NZ_MDEO01000036.1"/>
</dbReference>
<comment type="caution">
    <text evidence="2">The sequence shown here is derived from an EMBL/GenBank/DDBJ whole genome shotgun (WGS) entry which is preliminary data.</text>
</comment>
<proteinExistence type="predicted"/>
<reference evidence="2 3" key="1">
    <citation type="submission" date="2016-08" db="EMBL/GenBank/DDBJ databases">
        <title>Whole genome sequence of Mesorhizobium sp. strain UASWS1009 isolated from industrial sewage.</title>
        <authorList>
            <person name="Crovadore J."/>
            <person name="Calmin G."/>
            <person name="Chablais R."/>
            <person name="Cochard B."/>
            <person name="Lefort F."/>
        </authorList>
    </citation>
    <scope>NUCLEOTIDE SEQUENCE [LARGE SCALE GENOMIC DNA]</scope>
    <source>
        <strain evidence="2 3">UASWS1009</strain>
    </source>
</reference>
<name>A0A1C2DEP8_9HYPH</name>
<protein>
    <recommendedName>
        <fullName evidence="4">SH3b domain-containing protein</fullName>
    </recommendedName>
</protein>
<evidence type="ECO:0000313" key="2">
    <source>
        <dbReference type="EMBL" id="OCX13242.1"/>
    </source>
</evidence>
<feature type="chain" id="PRO_5008659299" description="SH3b domain-containing protein" evidence="1">
    <location>
        <begin position="22"/>
        <end position="105"/>
    </location>
</feature>
<dbReference type="Proteomes" id="UP000094412">
    <property type="component" value="Unassembled WGS sequence"/>
</dbReference>
<feature type="signal peptide" evidence="1">
    <location>
        <begin position="1"/>
        <end position="21"/>
    </location>
</feature>
<dbReference type="AlphaFoldDB" id="A0A1C2DEP8"/>
<gene>
    <name evidence="2" type="ORF">QV13_27380</name>
</gene>
<dbReference type="STRING" id="1566387.QV13_27380"/>
<keyword evidence="1" id="KW-0732">Signal</keyword>
<sequence length="105" mass="11324">MIKGLIASVVLVGLATQVASAETVYIYDNSSKTAKMVNDIPVWKDAATAQSSSRDFYSKNVGHIRCLAKPPVGGELKQKVGKAFEVRVHGRCTGFVNAVYVHAEK</sequence>